<accession>A0A810N109</accession>
<feature type="compositionally biased region" description="Gly residues" evidence="1">
    <location>
        <begin position="96"/>
        <end position="105"/>
    </location>
</feature>
<dbReference type="RefSeq" id="WP_212824931.1">
    <property type="nucleotide sequence ID" value="NZ_AP023359.1"/>
</dbReference>
<reference evidence="4" key="1">
    <citation type="submission" date="2020-08" db="EMBL/GenBank/DDBJ databases">
        <title>Whole genome shotgun sequence of Polymorphospora rubra NBRC 101157.</title>
        <authorList>
            <person name="Komaki H."/>
            <person name="Tamura T."/>
        </authorList>
    </citation>
    <scope>NUCLEOTIDE SEQUENCE</scope>
    <source>
        <strain evidence="4">NBRC 101157</strain>
    </source>
</reference>
<feature type="compositionally biased region" description="Low complexity" evidence="1">
    <location>
        <begin position="106"/>
        <end position="119"/>
    </location>
</feature>
<keyword evidence="5" id="KW-1185">Reference proteome</keyword>
<organism evidence="4 5">
    <name type="scientific">Polymorphospora rubra</name>
    <dbReference type="NCBI Taxonomy" id="338584"/>
    <lineage>
        <taxon>Bacteria</taxon>
        <taxon>Bacillati</taxon>
        <taxon>Actinomycetota</taxon>
        <taxon>Actinomycetes</taxon>
        <taxon>Micromonosporales</taxon>
        <taxon>Micromonosporaceae</taxon>
        <taxon>Polymorphospora</taxon>
    </lineage>
</organism>
<dbReference type="AlphaFoldDB" id="A0A810N109"/>
<proteinExistence type="predicted"/>
<name>A0A810N109_9ACTN</name>
<sequence>MTETQAKSGAAGTPTAPVDEEAAKSGAPATGRAAVGRATVPGDTPSPKFTRAPGMAPPPDQPADQGASMAPSDDGGPAGGAGQGHVLMTKAPADAGGDGARGGQAGTATRPAAAGQGRLAAGGTAIRTSGIGAAPGSTGQATAGGNGAGGPGAVGAARVTEAVRAARNTVGSAASRGPRRARLNVKRIDPWSVMKFSFAVSLVLFIVVIVATSVLYLALDAMGVFGTVNTSLGELINAGGGQDSGGFQITAKGVIGTSALIGLVNVVLFTALATLAAFVYNVCADLVGGVELTLAERD</sequence>
<feature type="domain" description="DUF3566" evidence="3">
    <location>
        <begin position="178"/>
        <end position="296"/>
    </location>
</feature>
<evidence type="ECO:0000256" key="2">
    <source>
        <dbReference type="SAM" id="Phobius"/>
    </source>
</evidence>
<keyword evidence="2" id="KW-0812">Transmembrane</keyword>
<protein>
    <recommendedName>
        <fullName evidence="3">DUF3566 domain-containing protein</fullName>
    </recommendedName>
</protein>
<keyword evidence="2" id="KW-1133">Transmembrane helix</keyword>
<keyword evidence="2" id="KW-0472">Membrane</keyword>
<dbReference type="InterPro" id="IPR021949">
    <property type="entry name" value="DUF3566_TM"/>
</dbReference>
<evidence type="ECO:0000313" key="4">
    <source>
        <dbReference type="EMBL" id="BCJ65463.1"/>
    </source>
</evidence>
<feature type="transmembrane region" description="Helical" evidence="2">
    <location>
        <begin position="259"/>
        <end position="280"/>
    </location>
</feature>
<feature type="region of interest" description="Disordered" evidence="1">
    <location>
        <begin position="131"/>
        <end position="153"/>
    </location>
</feature>
<dbReference type="Pfam" id="PF12089">
    <property type="entry name" value="DUF3566"/>
    <property type="match status" value="1"/>
</dbReference>
<dbReference type="EMBL" id="AP023359">
    <property type="protein sequence ID" value="BCJ65463.1"/>
    <property type="molecule type" value="Genomic_DNA"/>
</dbReference>
<evidence type="ECO:0000256" key="1">
    <source>
        <dbReference type="SAM" id="MobiDB-lite"/>
    </source>
</evidence>
<feature type="compositionally biased region" description="Gly residues" evidence="1">
    <location>
        <begin position="142"/>
        <end position="153"/>
    </location>
</feature>
<feature type="transmembrane region" description="Helical" evidence="2">
    <location>
        <begin position="196"/>
        <end position="219"/>
    </location>
</feature>
<dbReference type="KEGG" id="pry:Prubr_24840"/>
<dbReference type="Proteomes" id="UP000680866">
    <property type="component" value="Chromosome"/>
</dbReference>
<evidence type="ECO:0000313" key="5">
    <source>
        <dbReference type="Proteomes" id="UP000680866"/>
    </source>
</evidence>
<evidence type="ECO:0000259" key="3">
    <source>
        <dbReference type="Pfam" id="PF12089"/>
    </source>
</evidence>
<gene>
    <name evidence="4" type="ORF">Prubr_24840</name>
</gene>
<feature type="region of interest" description="Disordered" evidence="1">
    <location>
        <begin position="1"/>
        <end position="119"/>
    </location>
</feature>